<dbReference type="OrthoDB" id="3363533at2759"/>
<keyword evidence="4" id="KW-1185">Reference proteome</keyword>
<evidence type="ECO:0000256" key="2">
    <source>
        <dbReference type="SAM" id="MobiDB-lite"/>
    </source>
</evidence>
<keyword evidence="1" id="KW-0175">Coiled coil</keyword>
<feature type="compositionally biased region" description="Polar residues" evidence="2">
    <location>
        <begin position="269"/>
        <end position="281"/>
    </location>
</feature>
<dbReference type="AlphaFoldDB" id="A0A316U1X4"/>
<feature type="region of interest" description="Disordered" evidence="2">
    <location>
        <begin position="19"/>
        <end position="77"/>
    </location>
</feature>
<feature type="compositionally biased region" description="Polar residues" evidence="2">
    <location>
        <begin position="202"/>
        <end position="234"/>
    </location>
</feature>
<feature type="region of interest" description="Disordered" evidence="2">
    <location>
        <begin position="197"/>
        <end position="281"/>
    </location>
</feature>
<accession>A0A316U1X4</accession>
<name>A0A316U1X4_9BASI</name>
<feature type="coiled-coil region" evidence="1">
    <location>
        <begin position="88"/>
        <end position="152"/>
    </location>
</feature>
<dbReference type="GeneID" id="37016810"/>
<dbReference type="EMBL" id="KZ819332">
    <property type="protein sequence ID" value="PWN19210.1"/>
    <property type="molecule type" value="Genomic_DNA"/>
</dbReference>
<evidence type="ECO:0000313" key="3">
    <source>
        <dbReference type="EMBL" id="PWN19210.1"/>
    </source>
</evidence>
<dbReference type="Proteomes" id="UP000245942">
    <property type="component" value="Unassembled WGS sequence"/>
</dbReference>
<evidence type="ECO:0000313" key="4">
    <source>
        <dbReference type="Proteomes" id="UP000245942"/>
    </source>
</evidence>
<reference evidence="3 4" key="1">
    <citation type="journal article" date="2018" name="Mol. Biol. Evol.">
        <title>Broad Genomic Sampling Reveals a Smut Pathogenic Ancestry of the Fungal Clade Ustilaginomycotina.</title>
        <authorList>
            <person name="Kijpornyongpan T."/>
            <person name="Mondo S.J."/>
            <person name="Barry K."/>
            <person name="Sandor L."/>
            <person name="Lee J."/>
            <person name="Lipzen A."/>
            <person name="Pangilinan J."/>
            <person name="LaButti K."/>
            <person name="Hainaut M."/>
            <person name="Henrissat B."/>
            <person name="Grigoriev I.V."/>
            <person name="Spatafora J.W."/>
            <person name="Aime M.C."/>
        </authorList>
    </citation>
    <scope>NUCLEOTIDE SEQUENCE [LARGE SCALE GENOMIC DNA]</scope>
    <source>
        <strain evidence="3 4">MCA 4718</strain>
    </source>
</reference>
<gene>
    <name evidence="3" type="ORF">BCV69DRAFT_313957</name>
</gene>
<evidence type="ECO:0000256" key="1">
    <source>
        <dbReference type="SAM" id="Coils"/>
    </source>
</evidence>
<proteinExistence type="predicted"/>
<sequence>MASSLPPETPTRALLKRLHRRSSVLPTSSSSNCLDQSPSLLGPPTEHSAPPADRVGDSTEQDDSDDTHCADDVPAGNRSIITIEESTLSQQDSRIRQLQWQVEELQMQKQEVEAELRKSKKKAREGVTWDTARKLEREFEAQEMILKGLQRDNERRTIESERLHRKLRTMSDFLQQHHGDGWHGLVFGGRIDKTSLECGPSPLSQRAQGSRLTEVSSSDQASASANMSTASLSSGPLPGQWLSPAQTQSKTELSRDSLSVMGTPEAPQPRSTLQSASTEEGNMTAIDASRWADAEASFDTTYADCSHTTSGNTNTGDASEEASHNDSTQCLLASERERPTIEESVDEIEALQRPTKAAVPAKDQEIQDISQILAAASLQEPSQPSIQQSHETPSRRASLHQHQALRAQLEETRLLLEGFARRSARREMELIEMQERARNDLERGREALEGVAERILCVGPP</sequence>
<protein>
    <submittedName>
        <fullName evidence="3">Uncharacterized protein</fullName>
    </submittedName>
</protein>
<feature type="region of interest" description="Disordered" evidence="2">
    <location>
        <begin position="306"/>
        <end position="328"/>
    </location>
</feature>
<dbReference type="RefSeq" id="XP_025346370.1">
    <property type="nucleotide sequence ID" value="XM_025495076.1"/>
</dbReference>
<organism evidence="3 4">
    <name type="scientific">Pseudomicrostroma glucosiphilum</name>
    <dbReference type="NCBI Taxonomy" id="1684307"/>
    <lineage>
        <taxon>Eukaryota</taxon>
        <taxon>Fungi</taxon>
        <taxon>Dikarya</taxon>
        <taxon>Basidiomycota</taxon>
        <taxon>Ustilaginomycotina</taxon>
        <taxon>Exobasidiomycetes</taxon>
        <taxon>Microstromatales</taxon>
        <taxon>Microstromatales incertae sedis</taxon>
        <taxon>Pseudomicrostroma</taxon>
    </lineage>
</organism>
<feature type="compositionally biased region" description="Polar residues" evidence="2">
    <location>
        <begin position="306"/>
        <end position="317"/>
    </location>
</feature>